<dbReference type="GO" id="GO:0003677">
    <property type="term" value="F:DNA binding"/>
    <property type="evidence" value="ECO:0007669"/>
    <property type="project" value="UniProtKB-KW"/>
</dbReference>
<dbReference type="InterPro" id="IPR014036">
    <property type="entry name" value="DeoR-like_C"/>
</dbReference>
<dbReference type="InterPro" id="IPR036390">
    <property type="entry name" value="WH_DNA-bd_sf"/>
</dbReference>
<dbReference type="PRINTS" id="PR00037">
    <property type="entry name" value="HTHLACR"/>
</dbReference>
<dbReference type="PROSITE" id="PS51000">
    <property type="entry name" value="HTH_DEOR_2"/>
    <property type="match status" value="1"/>
</dbReference>
<dbReference type="InterPro" id="IPR018356">
    <property type="entry name" value="Tscrpt_reg_HTH_DeoR_CS"/>
</dbReference>
<dbReference type="SMART" id="SM01134">
    <property type="entry name" value="DeoRC"/>
    <property type="match status" value="1"/>
</dbReference>
<dbReference type="InterPro" id="IPR036388">
    <property type="entry name" value="WH-like_DNA-bd_sf"/>
</dbReference>
<evidence type="ECO:0000256" key="2">
    <source>
        <dbReference type="ARBA" id="ARBA00023015"/>
    </source>
</evidence>
<dbReference type="SUPFAM" id="SSF100950">
    <property type="entry name" value="NagB/RpiA/CoA transferase-like"/>
    <property type="match status" value="1"/>
</dbReference>
<dbReference type="InterPro" id="IPR050313">
    <property type="entry name" value="Carb_Metab_HTH_regulators"/>
</dbReference>
<dbReference type="Gene3D" id="3.40.50.1360">
    <property type="match status" value="1"/>
</dbReference>
<evidence type="ECO:0000259" key="5">
    <source>
        <dbReference type="PROSITE" id="PS51000"/>
    </source>
</evidence>
<dbReference type="InterPro" id="IPR037171">
    <property type="entry name" value="NagB/RpiA_transferase-like"/>
</dbReference>
<keyword evidence="4" id="KW-0804">Transcription</keyword>
<feature type="domain" description="HTH deoR-type" evidence="5">
    <location>
        <begin position="6"/>
        <end position="61"/>
    </location>
</feature>
<dbReference type="Gene3D" id="1.10.10.10">
    <property type="entry name" value="Winged helix-like DNA-binding domain superfamily/Winged helix DNA-binding domain"/>
    <property type="match status" value="1"/>
</dbReference>
<reference evidence="6 7" key="1">
    <citation type="journal article" date="2016" name="ISME J.">
        <title>Global occurrence and heterogeneity of the Roseobacter-clade species Ruegeria mobilis.</title>
        <authorList>
            <person name="Sonnenschein E."/>
            <person name="Gram L."/>
        </authorList>
    </citation>
    <scope>NUCLEOTIDE SEQUENCE [LARGE SCALE GENOMIC DNA]</scope>
    <source>
        <strain evidence="6 7">F1926</strain>
    </source>
</reference>
<dbReference type="SUPFAM" id="SSF46785">
    <property type="entry name" value="Winged helix' DNA-binding domain"/>
    <property type="match status" value="1"/>
</dbReference>
<gene>
    <name evidence="6" type="ORF">K529_012950</name>
</gene>
<dbReference type="PROSITE" id="PS00894">
    <property type="entry name" value="HTH_DEOR_1"/>
    <property type="match status" value="1"/>
</dbReference>
<organism evidence="6 7">
    <name type="scientific">Tritonibacter mobilis F1926</name>
    <dbReference type="NCBI Taxonomy" id="1265309"/>
    <lineage>
        <taxon>Bacteria</taxon>
        <taxon>Pseudomonadati</taxon>
        <taxon>Pseudomonadota</taxon>
        <taxon>Alphaproteobacteria</taxon>
        <taxon>Rhodobacterales</taxon>
        <taxon>Paracoccaceae</taxon>
        <taxon>Tritonibacter</taxon>
    </lineage>
</organism>
<dbReference type="RefSeq" id="WP_046002868.1">
    <property type="nucleotide sequence ID" value="NZ_CP015230.1"/>
</dbReference>
<protein>
    <submittedName>
        <fullName evidence="6">DeoR family transcriptional regulator</fullName>
    </submittedName>
</protein>
<accession>A0A1B1A517</accession>
<dbReference type="OrthoDB" id="9814815at2"/>
<dbReference type="InterPro" id="IPR001034">
    <property type="entry name" value="DeoR_HTH"/>
</dbReference>
<evidence type="ECO:0000256" key="4">
    <source>
        <dbReference type="ARBA" id="ARBA00023163"/>
    </source>
</evidence>
<dbReference type="GO" id="GO:0003700">
    <property type="term" value="F:DNA-binding transcription factor activity"/>
    <property type="evidence" value="ECO:0007669"/>
    <property type="project" value="InterPro"/>
</dbReference>
<dbReference type="KEGG" id="rmb:K529_012950"/>
<keyword evidence="1" id="KW-0678">Repressor</keyword>
<evidence type="ECO:0000256" key="1">
    <source>
        <dbReference type="ARBA" id="ARBA00022491"/>
    </source>
</evidence>
<dbReference type="Pfam" id="PF08220">
    <property type="entry name" value="HTH_DeoR"/>
    <property type="match status" value="1"/>
</dbReference>
<evidence type="ECO:0000313" key="6">
    <source>
        <dbReference type="EMBL" id="ANP41680.1"/>
    </source>
</evidence>
<dbReference type="Pfam" id="PF00455">
    <property type="entry name" value="DeoRC"/>
    <property type="match status" value="1"/>
</dbReference>
<dbReference type="SMART" id="SM00420">
    <property type="entry name" value="HTH_DEOR"/>
    <property type="match status" value="1"/>
</dbReference>
<keyword evidence="2" id="KW-0805">Transcription regulation</keyword>
<dbReference type="EMBL" id="CP015230">
    <property type="protein sequence ID" value="ANP41680.1"/>
    <property type="molecule type" value="Genomic_DNA"/>
</dbReference>
<name>A0A1B1A517_9RHOB</name>
<dbReference type="STRING" id="1265309.K529_012950"/>
<evidence type="ECO:0000313" key="7">
    <source>
        <dbReference type="Proteomes" id="UP000013243"/>
    </source>
</evidence>
<proteinExistence type="predicted"/>
<dbReference type="PANTHER" id="PTHR30363">
    <property type="entry name" value="HTH-TYPE TRANSCRIPTIONAL REGULATOR SRLR-RELATED"/>
    <property type="match status" value="1"/>
</dbReference>
<sequence>MNATDLSDRQRDILRLLEQSGFATIEDLAERFEVTTQTIRRDVNDLRDRALLMRVHRGVRPNDGARPYASRAVEQQNEKAALAREVLRLIPAGASVSIGLGSTPAEVARLLAGAGARDVITNNLVAASHLWDCEEINLSICGGSVRDRSVSGSAAAEFFAAYRVDFAVFGVAGVDEDGALLDFRTEEARARAAMQTHARHSVLVLDQVKFLRRAPARGGWLRDPDYVVSNAPPPEGLTAALREGALVLAP</sequence>
<dbReference type="GeneID" id="28250758"/>
<dbReference type="PANTHER" id="PTHR30363:SF4">
    <property type="entry name" value="GLYCEROL-3-PHOSPHATE REGULON REPRESSOR"/>
    <property type="match status" value="1"/>
</dbReference>
<keyword evidence="3" id="KW-0238">DNA-binding</keyword>
<evidence type="ECO:0000256" key="3">
    <source>
        <dbReference type="ARBA" id="ARBA00023125"/>
    </source>
</evidence>
<dbReference type="Proteomes" id="UP000013243">
    <property type="component" value="Chromosome"/>
</dbReference>
<dbReference type="AlphaFoldDB" id="A0A1B1A517"/>